<evidence type="ECO:0000256" key="7">
    <source>
        <dbReference type="ARBA" id="ARBA00022729"/>
    </source>
</evidence>
<evidence type="ECO:0000256" key="10">
    <source>
        <dbReference type="ARBA" id="ARBA00023002"/>
    </source>
</evidence>
<dbReference type="OrthoDB" id="407275at2759"/>
<dbReference type="Pfam" id="PF08031">
    <property type="entry name" value="BBE"/>
    <property type="match status" value="1"/>
</dbReference>
<evidence type="ECO:0000313" key="15">
    <source>
        <dbReference type="Proteomes" id="UP000515121"/>
    </source>
</evidence>
<evidence type="ECO:0000256" key="1">
    <source>
        <dbReference type="ARBA" id="ARBA00001974"/>
    </source>
</evidence>
<gene>
    <name evidence="16" type="primary">LOC111275372</name>
</gene>
<dbReference type="InterPro" id="IPR016166">
    <property type="entry name" value="FAD-bd_PCMH"/>
</dbReference>
<protein>
    <submittedName>
        <fullName evidence="16">Berberine bridge enzyme-like 21</fullName>
    </submittedName>
</protein>
<dbReference type="InterPro" id="IPR016169">
    <property type="entry name" value="FAD-bd_PCMH_sub2"/>
</dbReference>
<proteinExistence type="inferred from homology"/>
<evidence type="ECO:0000256" key="8">
    <source>
        <dbReference type="ARBA" id="ARBA00022741"/>
    </source>
</evidence>
<dbReference type="KEGG" id="dzi:111275372"/>
<evidence type="ECO:0000259" key="14">
    <source>
        <dbReference type="PROSITE" id="PS51387"/>
    </source>
</evidence>
<evidence type="ECO:0000256" key="6">
    <source>
        <dbReference type="ARBA" id="ARBA00022630"/>
    </source>
</evidence>
<sequence>MNKSRMPVSMKLWLSLLLALVFFNFSFSWAASDPAYQSLLQCLIQSIPSFNVSTILFSKSNPSYTSVLRAYIRNARFNTSSTPKPHIIITPLEESHVSTAVICSQKVGFQLKIRSGGHDFEGLSYVFDRPFFILDMFNLRSISVDMADESAWVGTGATLGELYHNIWEKSTVHGFPAGVCPTVGVGGLFSGAGYGTMVRKYGLSVDHILDAKIVDVNGRILDRKGMGEDLFWAIRGGGAASFGVVLAYKIKLVPVPETVTVFRVERLLAENATDVALKWQSVAPTTDNNLFMRMLLQPVTRNKRKTLRVTVIAMYLGEAKTLVGLLGKDFPELRLRKENCTEMRWIDSVLWWANFDLGTSPRALLDRDLNDAYFLKRKSDYVQTPIPRDGLESLWEKMIELGKVGLVFNAYGGRMNEIKATETPFPHRAGNLYKIQYSVNWYEPGIEADMNYTTQARILHDFMTPFVSKNPRSAYLNYRDIDIGATENWTYEEGKVYGESYFNGNYERLVDVKTAVDPKNFFRNEQSIPPRSIDHYLDGVDDGDRTWSQGWKLTIVLVIGYLILA</sequence>
<evidence type="ECO:0000256" key="5">
    <source>
        <dbReference type="ARBA" id="ARBA00022525"/>
    </source>
</evidence>
<dbReference type="PROSITE" id="PS51387">
    <property type="entry name" value="FAD_PCMH"/>
    <property type="match status" value="1"/>
</dbReference>
<evidence type="ECO:0000256" key="2">
    <source>
        <dbReference type="ARBA" id="ARBA00004191"/>
    </source>
</evidence>
<dbReference type="GO" id="GO:0071949">
    <property type="term" value="F:FAD binding"/>
    <property type="evidence" value="ECO:0007669"/>
    <property type="project" value="InterPro"/>
</dbReference>
<dbReference type="Proteomes" id="UP000515121">
    <property type="component" value="Unplaced"/>
</dbReference>
<keyword evidence="4" id="KW-0134">Cell wall</keyword>
<evidence type="ECO:0000256" key="3">
    <source>
        <dbReference type="ARBA" id="ARBA00005466"/>
    </source>
</evidence>
<comment type="similarity">
    <text evidence="3">Belongs to the oxygen-dependent FAD-linked oxidoreductase family.</text>
</comment>
<dbReference type="Gene3D" id="3.40.462.20">
    <property type="match status" value="1"/>
</dbReference>
<keyword evidence="9" id="KW-0274">FAD</keyword>
<organism evidence="15 16">
    <name type="scientific">Durio zibethinus</name>
    <name type="common">Durian</name>
    <dbReference type="NCBI Taxonomy" id="66656"/>
    <lineage>
        <taxon>Eukaryota</taxon>
        <taxon>Viridiplantae</taxon>
        <taxon>Streptophyta</taxon>
        <taxon>Embryophyta</taxon>
        <taxon>Tracheophyta</taxon>
        <taxon>Spermatophyta</taxon>
        <taxon>Magnoliopsida</taxon>
        <taxon>eudicotyledons</taxon>
        <taxon>Gunneridae</taxon>
        <taxon>Pentapetalae</taxon>
        <taxon>rosids</taxon>
        <taxon>malvids</taxon>
        <taxon>Malvales</taxon>
        <taxon>Malvaceae</taxon>
        <taxon>Helicteroideae</taxon>
        <taxon>Durio</taxon>
    </lineage>
</organism>
<dbReference type="InterPro" id="IPR006094">
    <property type="entry name" value="Oxid_FAD_bind_N"/>
</dbReference>
<dbReference type="SUPFAM" id="SSF56176">
    <property type="entry name" value="FAD-binding/transporter-associated domain-like"/>
    <property type="match status" value="1"/>
</dbReference>
<keyword evidence="8" id="KW-0547">Nucleotide-binding</keyword>
<dbReference type="AlphaFoldDB" id="A0A6P5WKI9"/>
<dbReference type="Pfam" id="PF01565">
    <property type="entry name" value="FAD_binding_4"/>
    <property type="match status" value="1"/>
</dbReference>
<keyword evidence="12" id="KW-0325">Glycoprotein</keyword>
<keyword evidence="10" id="KW-0560">Oxidoreductase</keyword>
<dbReference type="Gene3D" id="3.30.465.10">
    <property type="match status" value="1"/>
</dbReference>
<evidence type="ECO:0000256" key="12">
    <source>
        <dbReference type="ARBA" id="ARBA00023180"/>
    </source>
</evidence>
<evidence type="ECO:0000256" key="4">
    <source>
        <dbReference type="ARBA" id="ARBA00022512"/>
    </source>
</evidence>
<dbReference type="InterPro" id="IPR016167">
    <property type="entry name" value="FAD-bd_PCMH_sub1"/>
</dbReference>
<keyword evidence="15" id="KW-1185">Reference proteome</keyword>
<dbReference type="GeneID" id="111275372"/>
<evidence type="ECO:0000313" key="16">
    <source>
        <dbReference type="RefSeq" id="XP_022716459.1"/>
    </source>
</evidence>
<dbReference type="FunFam" id="3.30.43.10:FF:000004">
    <property type="entry name" value="Berberine bridge enzyme-like 15"/>
    <property type="match status" value="1"/>
</dbReference>
<keyword evidence="7 13" id="KW-0732">Signal</keyword>
<dbReference type="PANTHER" id="PTHR32448">
    <property type="entry name" value="OS08G0158400 PROTEIN"/>
    <property type="match status" value="1"/>
</dbReference>
<name>A0A6P5WKI9_DURZI</name>
<keyword evidence="5" id="KW-0964">Secreted</keyword>
<comment type="subcellular location">
    <subcellularLocation>
        <location evidence="2">Secreted</location>
        <location evidence="2">Cell wall</location>
    </subcellularLocation>
</comment>
<evidence type="ECO:0000256" key="13">
    <source>
        <dbReference type="SAM" id="SignalP"/>
    </source>
</evidence>
<feature type="domain" description="FAD-binding PCMH-type" evidence="14">
    <location>
        <begin position="81"/>
        <end position="255"/>
    </location>
</feature>
<comment type="cofactor">
    <cofactor evidence="1">
        <name>FAD</name>
        <dbReference type="ChEBI" id="CHEBI:57692"/>
    </cofactor>
</comment>
<keyword evidence="6" id="KW-0285">Flavoprotein</keyword>
<evidence type="ECO:0000256" key="11">
    <source>
        <dbReference type="ARBA" id="ARBA00023157"/>
    </source>
</evidence>
<dbReference type="Gene3D" id="3.30.43.10">
    <property type="entry name" value="Uridine Diphospho-n-acetylenolpyruvylglucosamine Reductase, domain 2"/>
    <property type="match status" value="1"/>
</dbReference>
<feature type="signal peptide" evidence="13">
    <location>
        <begin position="1"/>
        <end position="30"/>
    </location>
</feature>
<accession>A0A6P5WKI9</accession>
<dbReference type="GO" id="GO:0016491">
    <property type="term" value="F:oxidoreductase activity"/>
    <property type="evidence" value="ECO:0007669"/>
    <property type="project" value="UniProtKB-KW"/>
</dbReference>
<keyword evidence="11" id="KW-1015">Disulfide bond</keyword>
<dbReference type="InterPro" id="IPR012951">
    <property type="entry name" value="BBE"/>
</dbReference>
<dbReference type="RefSeq" id="XP_022716459.1">
    <property type="nucleotide sequence ID" value="XM_022860724.1"/>
</dbReference>
<evidence type="ECO:0000256" key="9">
    <source>
        <dbReference type="ARBA" id="ARBA00022827"/>
    </source>
</evidence>
<dbReference type="InterPro" id="IPR036318">
    <property type="entry name" value="FAD-bd_PCMH-like_sf"/>
</dbReference>
<reference evidence="16" key="1">
    <citation type="submission" date="2025-08" db="UniProtKB">
        <authorList>
            <consortium name="RefSeq"/>
        </authorList>
    </citation>
    <scope>IDENTIFICATION</scope>
    <source>
        <tissue evidence="16">Fruit stalk</tissue>
    </source>
</reference>
<feature type="chain" id="PRO_5028433043" evidence="13">
    <location>
        <begin position="31"/>
        <end position="565"/>
    </location>
</feature>